<dbReference type="EMBL" id="AOHZ01000068">
    <property type="protein sequence ID" value="ELY53308.1"/>
    <property type="molecule type" value="Genomic_DNA"/>
</dbReference>
<dbReference type="OrthoDB" id="196086at2157"/>
<reference evidence="1 2" key="1">
    <citation type="journal article" date="2014" name="PLoS Genet.">
        <title>Phylogenetically driven sequencing of extremely halophilic archaea reveals strategies for static and dynamic osmo-response.</title>
        <authorList>
            <person name="Becker E.A."/>
            <person name="Seitzer P.M."/>
            <person name="Tritt A."/>
            <person name="Larsen D."/>
            <person name="Krusor M."/>
            <person name="Yao A.I."/>
            <person name="Wu D."/>
            <person name="Madern D."/>
            <person name="Eisen J.A."/>
            <person name="Darling A.E."/>
            <person name="Facciotti M.T."/>
        </authorList>
    </citation>
    <scope>NUCLEOTIDE SEQUENCE [LARGE SCALE GENOMIC DNA]</scope>
    <source>
        <strain evidence="1 2">JCM 12255</strain>
    </source>
</reference>
<dbReference type="STRING" id="1227499.C493_14798"/>
<proteinExistence type="predicted"/>
<accession>L9WY68</accession>
<keyword evidence="2" id="KW-1185">Reference proteome</keyword>
<evidence type="ECO:0000313" key="1">
    <source>
        <dbReference type="EMBL" id="ELY53308.1"/>
    </source>
</evidence>
<dbReference type="eggNOG" id="arCOG11856">
    <property type="taxonomic scope" value="Archaea"/>
</dbReference>
<organism evidence="1 2">
    <name type="scientific">Natronolimnohabitans innermongolicus JCM 12255</name>
    <dbReference type="NCBI Taxonomy" id="1227499"/>
    <lineage>
        <taxon>Archaea</taxon>
        <taxon>Methanobacteriati</taxon>
        <taxon>Methanobacteriota</taxon>
        <taxon>Stenosarchaea group</taxon>
        <taxon>Halobacteria</taxon>
        <taxon>Halobacteriales</taxon>
        <taxon>Natrialbaceae</taxon>
        <taxon>Natronolimnohabitans</taxon>
    </lineage>
</organism>
<gene>
    <name evidence="1" type="ORF">C493_14798</name>
</gene>
<comment type="caution">
    <text evidence="1">The sequence shown here is derived from an EMBL/GenBank/DDBJ whole genome shotgun (WGS) entry which is preliminary data.</text>
</comment>
<dbReference type="RefSeq" id="WP_007260229.1">
    <property type="nucleotide sequence ID" value="NZ_AOHZ01000068.1"/>
</dbReference>
<evidence type="ECO:0000313" key="2">
    <source>
        <dbReference type="Proteomes" id="UP000011602"/>
    </source>
</evidence>
<name>L9WY68_9EURY</name>
<dbReference type="Proteomes" id="UP000011602">
    <property type="component" value="Unassembled WGS sequence"/>
</dbReference>
<protein>
    <submittedName>
        <fullName evidence="1">Uncharacterized protein</fullName>
    </submittedName>
</protein>
<sequence>MADPADRSDVDADRVVERDETYEHEQYGTVEVTGIWKGVSELDATYDADEQDVYIVRYTADEDGNRVDELTDTLSVFLVSLV</sequence>
<dbReference type="AlphaFoldDB" id="L9WY68"/>